<keyword evidence="3" id="KW-1185">Reference proteome</keyword>
<evidence type="ECO:0000313" key="2">
    <source>
        <dbReference type="EMBL" id="MUH72830.1"/>
    </source>
</evidence>
<accession>A0A6N8FCV6</accession>
<dbReference type="InterPro" id="IPR025164">
    <property type="entry name" value="Toastrack_DUF4097"/>
</dbReference>
<protein>
    <submittedName>
        <fullName evidence="2">DUF4097 family beta strand repeat protein</fullName>
    </submittedName>
</protein>
<proteinExistence type="predicted"/>
<evidence type="ECO:0000313" key="3">
    <source>
        <dbReference type="Proteomes" id="UP000439994"/>
    </source>
</evidence>
<organism evidence="2 3">
    <name type="scientific">Psychrosphaera haliotis</name>
    <dbReference type="NCBI Taxonomy" id="555083"/>
    <lineage>
        <taxon>Bacteria</taxon>
        <taxon>Pseudomonadati</taxon>
        <taxon>Pseudomonadota</taxon>
        <taxon>Gammaproteobacteria</taxon>
        <taxon>Alteromonadales</taxon>
        <taxon>Pseudoalteromonadaceae</taxon>
        <taxon>Psychrosphaera</taxon>
    </lineage>
</organism>
<name>A0A6N8FCV6_9GAMM</name>
<dbReference type="OrthoDB" id="6194490at2"/>
<reference evidence="2 3" key="1">
    <citation type="submission" date="2019-11" db="EMBL/GenBank/DDBJ databases">
        <title>P. haliotis isolates from Z. marina roots.</title>
        <authorList>
            <person name="Cohen M."/>
            <person name="Jospin G."/>
            <person name="Eisen J.A."/>
            <person name="Coil D.A."/>
        </authorList>
    </citation>
    <scope>NUCLEOTIDE SEQUENCE [LARGE SCALE GENOMIC DNA]</scope>
    <source>
        <strain evidence="2 3">UCD-MCMsp1aY</strain>
    </source>
</reference>
<dbReference type="Proteomes" id="UP000439994">
    <property type="component" value="Unassembled WGS sequence"/>
</dbReference>
<gene>
    <name evidence="2" type="ORF">GNP35_10190</name>
</gene>
<dbReference type="EMBL" id="WOCD01000003">
    <property type="protein sequence ID" value="MUH72830.1"/>
    <property type="molecule type" value="Genomic_DNA"/>
</dbReference>
<sequence length="348" mass="38240">MYINDSSILLRKVINLNIFKFNRVGIIVMNLTKSLLKFSLLSVIVFSSATLRAGEKIDETLTAKADGRVSIDVMTGVVTIKSWDKNEVRVVGELDDQADGYQFESNSNRVIFKVEMPEQRWGNWKDSSAALTFYVPKQSDLRFEGVNVSIDVEGIVGSSRINTVNGNISASDLKKRINLETVNGRIKSRDLDGAITLSTVNGKVDDKNSQGEMEVSTVNGDINIETTAQDLSIDNVNGDMNLMLRGVPDAEINTVNGDVKLDYSYDKKGKVYISTVGGEVDLYVPASISGRFQIETHTGGDIVNKLTSKQSKKNRYGPGESLEFETAGALIKFDMNTVNGDISILKKD</sequence>
<dbReference type="Pfam" id="PF13349">
    <property type="entry name" value="DUF4097"/>
    <property type="match status" value="1"/>
</dbReference>
<dbReference type="AlphaFoldDB" id="A0A6N8FCV6"/>
<evidence type="ECO:0000259" key="1">
    <source>
        <dbReference type="Pfam" id="PF13349"/>
    </source>
</evidence>
<comment type="caution">
    <text evidence="2">The sequence shown here is derived from an EMBL/GenBank/DDBJ whole genome shotgun (WGS) entry which is preliminary data.</text>
</comment>
<feature type="domain" description="DUF4097" evidence="1">
    <location>
        <begin position="69"/>
        <end position="344"/>
    </location>
</feature>